<keyword evidence="2" id="KW-0472">Membrane</keyword>
<accession>A0A7S4V7G6</accession>
<reference evidence="3" key="1">
    <citation type="submission" date="2021-01" db="EMBL/GenBank/DDBJ databases">
        <authorList>
            <person name="Corre E."/>
            <person name="Pelletier E."/>
            <person name="Niang G."/>
            <person name="Scheremetjew M."/>
            <person name="Finn R."/>
            <person name="Kale V."/>
            <person name="Holt S."/>
            <person name="Cochrane G."/>
            <person name="Meng A."/>
            <person name="Brown T."/>
            <person name="Cohen L."/>
        </authorList>
    </citation>
    <scope>NUCLEOTIDE SEQUENCE</scope>
    <source>
        <strain evidence="3">CCMP3105</strain>
    </source>
</reference>
<feature type="compositionally biased region" description="Low complexity" evidence="1">
    <location>
        <begin position="299"/>
        <end position="311"/>
    </location>
</feature>
<sequence length="410" mass="42219">MQHHSAPPALQVVVANILPVCCGYAIWAVLALRDRSPEQSALPGLAVDALVLGLHSACQLLGHGYKESLAQKPALSLLLAALALGAYCAMFMSLRWGGGGLAGAYSVSSPQRGPGSAMLQTDKGSQHEVTAPASQDLQVDHWLETGLLALQRGLSLIFSLGIQLGMQEWDGRGRAVAPPGAGVQQRGQTLDEEQTRARHCGGPPPPAAATAAMPGSTRTPEEDAAHVAGALLGLQRSAVRQRLPGPDGGESPVAEEHAAGVALHEAAARVPLLGLQRSAVLLRRAVPTLRPGSAPPVKQPDQAPAAAAATASPPPRVLGFQRGTALWRRASRPRIWRGGPAPSEDPPAGGPKAGRSLARTPPASCSWVRTSTASRQISGAADRGRSLGGSGSVLGLQQGTTLRKAVVAEL</sequence>
<keyword evidence="2" id="KW-1133">Transmembrane helix</keyword>
<evidence type="ECO:0000313" key="3">
    <source>
        <dbReference type="EMBL" id="CAE4628858.1"/>
    </source>
</evidence>
<evidence type="ECO:0000256" key="1">
    <source>
        <dbReference type="SAM" id="MobiDB-lite"/>
    </source>
</evidence>
<name>A0A7S4V7G6_9DINO</name>
<feature type="transmembrane region" description="Helical" evidence="2">
    <location>
        <begin position="12"/>
        <end position="32"/>
    </location>
</feature>
<feature type="transmembrane region" description="Helical" evidence="2">
    <location>
        <begin position="74"/>
        <end position="94"/>
    </location>
</feature>
<proteinExistence type="predicted"/>
<gene>
    <name evidence="3" type="ORF">AMON00008_LOCUS42314</name>
</gene>
<evidence type="ECO:0000256" key="2">
    <source>
        <dbReference type="SAM" id="Phobius"/>
    </source>
</evidence>
<dbReference type="EMBL" id="HBNR01060129">
    <property type="protein sequence ID" value="CAE4628858.1"/>
    <property type="molecule type" value="Transcribed_RNA"/>
</dbReference>
<feature type="region of interest" description="Disordered" evidence="1">
    <location>
        <begin position="196"/>
        <end position="220"/>
    </location>
</feature>
<dbReference type="AlphaFoldDB" id="A0A7S4V7G6"/>
<feature type="compositionally biased region" description="Polar residues" evidence="1">
    <location>
        <begin position="367"/>
        <end position="377"/>
    </location>
</feature>
<feature type="region of interest" description="Disordered" evidence="1">
    <location>
        <begin position="289"/>
        <end position="395"/>
    </location>
</feature>
<protein>
    <submittedName>
        <fullName evidence="3">Uncharacterized protein</fullName>
    </submittedName>
</protein>
<organism evidence="3">
    <name type="scientific">Alexandrium monilatum</name>
    <dbReference type="NCBI Taxonomy" id="311494"/>
    <lineage>
        <taxon>Eukaryota</taxon>
        <taxon>Sar</taxon>
        <taxon>Alveolata</taxon>
        <taxon>Dinophyceae</taxon>
        <taxon>Gonyaulacales</taxon>
        <taxon>Pyrocystaceae</taxon>
        <taxon>Alexandrium</taxon>
    </lineage>
</organism>
<keyword evidence="2" id="KW-0812">Transmembrane</keyword>